<comment type="subcellular location">
    <subcellularLocation>
        <location evidence="1">Secreted</location>
    </subcellularLocation>
</comment>
<dbReference type="InterPro" id="IPR001314">
    <property type="entry name" value="Peptidase_S1A"/>
</dbReference>
<dbReference type="InterPro" id="IPR050430">
    <property type="entry name" value="Peptidase_S1"/>
</dbReference>
<dbReference type="Pfam" id="PF00089">
    <property type="entry name" value="Trypsin"/>
    <property type="match status" value="1"/>
</dbReference>
<dbReference type="CDD" id="cd00190">
    <property type="entry name" value="Tryp_SPc"/>
    <property type="match status" value="1"/>
</dbReference>
<evidence type="ECO:0000259" key="8">
    <source>
        <dbReference type="PROSITE" id="PS50240"/>
    </source>
</evidence>
<dbReference type="GO" id="GO:0004252">
    <property type="term" value="F:serine-type endopeptidase activity"/>
    <property type="evidence" value="ECO:0007669"/>
    <property type="project" value="InterPro"/>
</dbReference>
<name>A0A7R9QP38_9ACAR</name>
<dbReference type="SUPFAM" id="SSF50494">
    <property type="entry name" value="Trypsin-like serine proteases"/>
    <property type="match status" value="1"/>
</dbReference>
<dbReference type="Proteomes" id="UP000728032">
    <property type="component" value="Unassembled WGS sequence"/>
</dbReference>
<proteinExistence type="inferred from homology"/>
<keyword evidence="6" id="KW-0720">Serine protease</keyword>
<keyword evidence="4" id="KW-0645">Protease</keyword>
<reference evidence="9" key="1">
    <citation type="submission" date="2020-11" db="EMBL/GenBank/DDBJ databases">
        <authorList>
            <person name="Tran Van P."/>
        </authorList>
    </citation>
    <scope>NUCLEOTIDE SEQUENCE</scope>
</reference>
<keyword evidence="3" id="KW-0964">Secreted</keyword>
<dbReference type="AlphaFoldDB" id="A0A7R9QP38"/>
<dbReference type="Gene3D" id="2.40.10.10">
    <property type="entry name" value="Trypsin-like serine proteases"/>
    <property type="match status" value="1"/>
</dbReference>
<evidence type="ECO:0000313" key="9">
    <source>
        <dbReference type="EMBL" id="CAD7653208.1"/>
    </source>
</evidence>
<dbReference type="SMART" id="SM00020">
    <property type="entry name" value="Tryp_SPc"/>
    <property type="match status" value="1"/>
</dbReference>
<evidence type="ECO:0000256" key="7">
    <source>
        <dbReference type="ARBA" id="ARBA00023157"/>
    </source>
</evidence>
<protein>
    <recommendedName>
        <fullName evidence="8">Peptidase S1 domain-containing protein</fullName>
    </recommendedName>
</protein>
<keyword evidence="10" id="KW-1185">Reference proteome</keyword>
<evidence type="ECO:0000256" key="1">
    <source>
        <dbReference type="ARBA" id="ARBA00004613"/>
    </source>
</evidence>
<keyword evidence="5" id="KW-0378">Hydrolase</keyword>
<dbReference type="InterPro" id="IPR043504">
    <property type="entry name" value="Peptidase_S1_PA_chymotrypsin"/>
</dbReference>
<accession>A0A7R9QP38</accession>
<evidence type="ECO:0000256" key="5">
    <source>
        <dbReference type="ARBA" id="ARBA00022801"/>
    </source>
</evidence>
<dbReference type="EMBL" id="CAJPVJ010006392">
    <property type="protein sequence ID" value="CAG2170395.1"/>
    <property type="molecule type" value="Genomic_DNA"/>
</dbReference>
<dbReference type="PROSITE" id="PS50240">
    <property type="entry name" value="TRYPSIN_DOM"/>
    <property type="match status" value="1"/>
</dbReference>
<dbReference type="PRINTS" id="PR00722">
    <property type="entry name" value="CHYMOTRYPSIN"/>
</dbReference>
<keyword evidence="7" id="KW-1015">Disulfide bond</keyword>
<comment type="similarity">
    <text evidence="2">Belongs to the peptidase S1 family.</text>
</comment>
<dbReference type="PANTHER" id="PTHR24276:SF98">
    <property type="entry name" value="FI18310P1-RELATED"/>
    <property type="match status" value="1"/>
</dbReference>
<evidence type="ECO:0000256" key="3">
    <source>
        <dbReference type="ARBA" id="ARBA00022525"/>
    </source>
</evidence>
<dbReference type="InterPro" id="IPR001254">
    <property type="entry name" value="Trypsin_dom"/>
</dbReference>
<dbReference type="GO" id="GO:0005576">
    <property type="term" value="C:extracellular region"/>
    <property type="evidence" value="ECO:0007669"/>
    <property type="project" value="UniProtKB-SubCell"/>
</dbReference>
<dbReference type="PANTHER" id="PTHR24276">
    <property type="entry name" value="POLYSERASE-RELATED"/>
    <property type="match status" value="1"/>
</dbReference>
<dbReference type="GO" id="GO:0016485">
    <property type="term" value="P:protein processing"/>
    <property type="evidence" value="ECO:0007669"/>
    <property type="project" value="UniProtKB-ARBA"/>
</dbReference>
<dbReference type="FunFam" id="2.40.10.10:FF:000047">
    <property type="entry name" value="Trypsin eta"/>
    <property type="match status" value="1"/>
</dbReference>
<gene>
    <name evidence="9" type="ORF">ONB1V03_LOCUS9865</name>
</gene>
<dbReference type="EMBL" id="OC921217">
    <property type="protein sequence ID" value="CAD7653208.1"/>
    <property type="molecule type" value="Genomic_DNA"/>
</dbReference>
<feature type="domain" description="Peptidase S1" evidence="8">
    <location>
        <begin position="34"/>
        <end position="260"/>
    </location>
</feature>
<sequence>MQITYYIIFILGTGCIALPTKFGPGHYKNTGFRIYGGHDAKAGDNPHMCSLRVSGEHLCGASIISSQWVVTSAHCIYGQPAANLLLRCGTLLREVPGYDFHLELVISHENYTAPMHDNDIGLLQIIGEFELGTPAIDKIYLPEQDIDIAPVGAFATATGWGLNASQIYPEKLQTVDLPVIDRVICVQDYERWMPVTDKMFCAGYDQGQKDACGGDSGGPLKYNDTLVGIVSWGQGCAQPHYPGVYTRVSKFRNWIRKYTQI</sequence>
<organism evidence="9">
    <name type="scientific">Oppiella nova</name>
    <dbReference type="NCBI Taxonomy" id="334625"/>
    <lineage>
        <taxon>Eukaryota</taxon>
        <taxon>Metazoa</taxon>
        <taxon>Ecdysozoa</taxon>
        <taxon>Arthropoda</taxon>
        <taxon>Chelicerata</taxon>
        <taxon>Arachnida</taxon>
        <taxon>Acari</taxon>
        <taxon>Acariformes</taxon>
        <taxon>Sarcoptiformes</taxon>
        <taxon>Oribatida</taxon>
        <taxon>Brachypylina</taxon>
        <taxon>Oppioidea</taxon>
        <taxon>Oppiidae</taxon>
        <taxon>Oppiella</taxon>
    </lineage>
</organism>
<evidence type="ECO:0000256" key="4">
    <source>
        <dbReference type="ARBA" id="ARBA00022670"/>
    </source>
</evidence>
<evidence type="ECO:0000313" key="10">
    <source>
        <dbReference type="Proteomes" id="UP000728032"/>
    </source>
</evidence>
<dbReference type="OrthoDB" id="8440449at2759"/>
<evidence type="ECO:0000256" key="6">
    <source>
        <dbReference type="ARBA" id="ARBA00022825"/>
    </source>
</evidence>
<dbReference type="InterPro" id="IPR009003">
    <property type="entry name" value="Peptidase_S1_PA"/>
</dbReference>
<evidence type="ECO:0000256" key="2">
    <source>
        <dbReference type="ARBA" id="ARBA00007664"/>
    </source>
</evidence>